<evidence type="ECO:0000313" key="2">
    <source>
        <dbReference type="Proteomes" id="UP001223420"/>
    </source>
</evidence>
<dbReference type="Proteomes" id="UP001223420">
    <property type="component" value="Unassembled WGS sequence"/>
</dbReference>
<comment type="caution">
    <text evidence="1">The sequence shown here is derived from an EMBL/GenBank/DDBJ whole genome shotgun (WGS) entry which is preliminary data.</text>
</comment>
<organism evidence="1 2">
    <name type="scientific">Methylobacterium brachiatum</name>
    <dbReference type="NCBI Taxonomy" id="269660"/>
    <lineage>
        <taxon>Bacteria</taxon>
        <taxon>Pseudomonadati</taxon>
        <taxon>Pseudomonadota</taxon>
        <taxon>Alphaproteobacteria</taxon>
        <taxon>Hyphomicrobiales</taxon>
        <taxon>Methylobacteriaceae</taxon>
        <taxon>Methylobacterium</taxon>
    </lineage>
</organism>
<accession>A0AAJ1WZM4</accession>
<dbReference type="RefSeq" id="WP_230368073.1">
    <property type="nucleotide sequence ID" value="NZ_JAJALK010000021.1"/>
</dbReference>
<dbReference type="AlphaFoldDB" id="A0AAJ1WZM4"/>
<reference evidence="1" key="1">
    <citation type="submission" date="2023-07" db="EMBL/GenBank/DDBJ databases">
        <title>Genomic Encyclopedia of Type Strains, Phase IV (KMG-IV): sequencing the most valuable type-strain genomes for metagenomic binning, comparative biology and taxonomic classification.</title>
        <authorList>
            <person name="Goeker M."/>
        </authorList>
    </citation>
    <scope>NUCLEOTIDE SEQUENCE</scope>
    <source>
        <strain evidence="1">DSM 19569</strain>
    </source>
</reference>
<sequence length="87" mass="9510">MAALALWGRALALGAGRGVVGQGGLPPVPMLDMLAKACRGRLQAHLWLPRRLDDAYLVRIVAMMERRLLREAAERTAQADEPIPPKD</sequence>
<evidence type="ECO:0000313" key="1">
    <source>
        <dbReference type="EMBL" id="MDQ0547150.1"/>
    </source>
</evidence>
<protein>
    <submittedName>
        <fullName evidence="1">Uncharacterized protein</fullName>
    </submittedName>
</protein>
<proteinExistence type="predicted"/>
<dbReference type="EMBL" id="JAUSWL010000022">
    <property type="protein sequence ID" value="MDQ0547150.1"/>
    <property type="molecule type" value="Genomic_DNA"/>
</dbReference>
<gene>
    <name evidence="1" type="ORF">QO001_006106</name>
</gene>
<name>A0AAJ1WZM4_9HYPH</name>